<dbReference type="PANTHER" id="PTHR12753">
    <property type="entry name" value="AD-003 - RELATED"/>
    <property type="match status" value="1"/>
</dbReference>
<evidence type="ECO:0000256" key="1">
    <source>
        <dbReference type="ARBA" id="ARBA00009059"/>
    </source>
</evidence>
<evidence type="ECO:0000256" key="9">
    <source>
        <dbReference type="ARBA" id="ARBA00047885"/>
    </source>
</evidence>
<comment type="catalytic activity">
    <reaction evidence="8">
        <text>N-terminal L-seryl-L-prolyl-L-lysyl-[protein] + 3 S-adenosyl-L-methionine = N-terminal N,N,N-trimethyl-L-seryl-L-prolyl-L-lysyl-[protein] + 3 S-adenosyl-L-homocysteine + 3 H(+)</text>
        <dbReference type="Rhea" id="RHEA:54724"/>
        <dbReference type="Rhea" id="RHEA-COMP:13789"/>
        <dbReference type="Rhea" id="RHEA-COMP:13973"/>
        <dbReference type="ChEBI" id="CHEBI:15378"/>
        <dbReference type="ChEBI" id="CHEBI:57856"/>
        <dbReference type="ChEBI" id="CHEBI:59789"/>
        <dbReference type="ChEBI" id="CHEBI:138061"/>
        <dbReference type="ChEBI" id="CHEBI:138317"/>
        <dbReference type="EC" id="2.1.1.244"/>
    </reaction>
</comment>
<feature type="binding site" evidence="11">
    <location>
        <begin position="121"/>
        <end position="122"/>
    </location>
    <ligand>
        <name>S-adenosyl-L-methionine</name>
        <dbReference type="ChEBI" id="CHEBI:59789"/>
    </ligand>
</feature>
<name>A0AAV2NJ59_9HYME</name>
<accession>A0AAV2NJ59</accession>
<proteinExistence type="inferred from homology"/>
<dbReference type="AlphaFoldDB" id="A0AAV2NJ59"/>
<dbReference type="PANTHER" id="PTHR12753:SF0">
    <property type="entry name" value="ALPHA N-TERMINAL PROTEIN METHYLTRANSFERASE 1"/>
    <property type="match status" value="1"/>
</dbReference>
<feature type="binding site" evidence="11">
    <location>
        <position position="71"/>
    </location>
    <ligand>
        <name>S-adenosyl-L-methionine</name>
        <dbReference type="ChEBI" id="CHEBI:59789"/>
    </ligand>
</feature>
<keyword evidence="4 11" id="KW-0949">S-adenosyl-L-methionine</keyword>
<evidence type="ECO:0000256" key="8">
    <source>
        <dbReference type="ARBA" id="ARBA00047306"/>
    </source>
</evidence>
<reference evidence="12" key="1">
    <citation type="submission" date="2024-04" db="EMBL/GenBank/DDBJ databases">
        <authorList>
            <consortium name="Molecular Ecology Group"/>
        </authorList>
    </citation>
    <scope>NUCLEOTIDE SEQUENCE</scope>
</reference>
<comment type="catalytic activity">
    <reaction evidence="10">
        <text>N-terminal L-alanyl-L-prolyl-L-lysyl-[protein] + 3 S-adenosyl-L-methionine = N-terminal N,N,N-trimethyl-L-alanyl-L-prolyl-L-lysyl-[protein] + 3 S-adenosyl-L-homocysteine + 3 H(+)</text>
        <dbReference type="Rhea" id="RHEA:54712"/>
        <dbReference type="Rhea" id="RHEA-COMP:13785"/>
        <dbReference type="Rhea" id="RHEA-COMP:13971"/>
        <dbReference type="ChEBI" id="CHEBI:15378"/>
        <dbReference type="ChEBI" id="CHEBI:57856"/>
        <dbReference type="ChEBI" id="CHEBI:59789"/>
        <dbReference type="ChEBI" id="CHEBI:138057"/>
        <dbReference type="ChEBI" id="CHEBI:138315"/>
        <dbReference type="EC" id="2.1.1.244"/>
    </reaction>
</comment>
<evidence type="ECO:0000313" key="13">
    <source>
        <dbReference type="Proteomes" id="UP001497644"/>
    </source>
</evidence>
<evidence type="ECO:0000313" key="12">
    <source>
        <dbReference type="EMBL" id="CAL1679361.1"/>
    </source>
</evidence>
<evidence type="ECO:0000256" key="4">
    <source>
        <dbReference type="ARBA" id="ARBA00022691"/>
    </source>
</evidence>
<dbReference type="EC" id="2.1.1.244" evidence="5"/>
<sequence length="238" mass="27340">MQEQQYDENTCKGEFYIAAAKYWDRIPPTVDGMLGGFGFISQTDIKGSTHFLKSLFELKNPPSRAYALDCGAGIGRITKNLLMKHFKRIDLVEQNPKFLEVAKISLENYSSRIDQYYPIGLQDFCPVANKYDLIWCQWVLGHLRDDDLIEFFRKCSLGLKNNGVLVVKENVTSSNNLEIDTEDSSVTRPMKCLQILFEKADLICVKELQQTKFPRGLYPVHMFALRPRKHCSEVVNDV</sequence>
<evidence type="ECO:0000256" key="5">
    <source>
        <dbReference type="ARBA" id="ARBA00039112"/>
    </source>
</evidence>
<evidence type="ECO:0000256" key="6">
    <source>
        <dbReference type="ARBA" id="ARBA00039449"/>
    </source>
</evidence>
<keyword evidence="3" id="KW-0808">Transferase</keyword>
<dbReference type="InterPro" id="IPR008576">
    <property type="entry name" value="MeTrfase_NTM1"/>
</dbReference>
<dbReference type="Pfam" id="PF05891">
    <property type="entry name" value="Methyltransf_PK"/>
    <property type="match status" value="1"/>
</dbReference>
<evidence type="ECO:0000256" key="7">
    <source>
        <dbReference type="ARBA" id="ARBA00043129"/>
    </source>
</evidence>
<evidence type="ECO:0000256" key="2">
    <source>
        <dbReference type="ARBA" id="ARBA00022603"/>
    </source>
</evidence>
<evidence type="ECO:0000256" key="10">
    <source>
        <dbReference type="ARBA" id="ARBA00048167"/>
    </source>
</evidence>
<evidence type="ECO:0000256" key="3">
    <source>
        <dbReference type="ARBA" id="ARBA00022679"/>
    </source>
</evidence>
<keyword evidence="2" id="KW-0489">Methyltransferase</keyword>
<dbReference type="Proteomes" id="UP001497644">
    <property type="component" value="Chromosome 15"/>
</dbReference>
<gene>
    <name evidence="12" type="ORF">LPLAT_LOCUS5056</name>
</gene>
<dbReference type="SUPFAM" id="SSF53335">
    <property type="entry name" value="S-adenosyl-L-methionine-dependent methyltransferases"/>
    <property type="match status" value="1"/>
</dbReference>
<organism evidence="12 13">
    <name type="scientific">Lasius platythorax</name>
    <dbReference type="NCBI Taxonomy" id="488582"/>
    <lineage>
        <taxon>Eukaryota</taxon>
        <taxon>Metazoa</taxon>
        <taxon>Ecdysozoa</taxon>
        <taxon>Arthropoda</taxon>
        <taxon>Hexapoda</taxon>
        <taxon>Insecta</taxon>
        <taxon>Pterygota</taxon>
        <taxon>Neoptera</taxon>
        <taxon>Endopterygota</taxon>
        <taxon>Hymenoptera</taxon>
        <taxon>Apocrita</taxon>
        <taxon>Aculeata</taxon>
        <taxon>Formicoidea</taxon>
        <taxon>Formicidae</taxon>
        <taxon>Formicinae</taxon>
        <taxon>Lasius</taxon>
        <taxon>Lasius</taxon>
    </lineage>
</organism>
<dbReference type="Gene3D" id="3.40.50.150">
    <property type="entry name" value="Vaccinia Virus protein VP39"/>
    <property type="match status" value="1"/>
</dbReference>
<dbReference type="InterPro" id="IPR029063">
    <property type="entry name" value="SAM-dependent_MTases_sf"/>
</dbReference>
<protein>
    <recommendedName>
        <fullName evidence="6">Alpha N-terminal protein methyltransferase 1</fullName>
        <ecNumber evidence="5">2.1.1.244</ecNumber>
    </recommendedName>
    <alternativeName>
        <fullName evidence="7">X-Pro-Lys N-terminal protein methyltransferase 1</fullName>
    </alternativeName>
</protein>
<dbReference type="EMBL" id="OZ034838">
    <property type="protein sequence ID" value="CAL1679361.1"/>
    <property type="molecule type" value="Genomic_DNA"/>
</dbReference>
<comment type="similarity">
    <text evidence="1">Belongs to the methyltransferase superfamily. NTM1 family.</text>
</comment>
<feature type="binding site" evidence="11">
    <location>
        <position position="76"/>
    </location>
    <ligand>
        <name>S-adenosyl-L-methionine</name>
        <dbReference type="ChEBI" id="CHEBI:59789"/>
    </ligand>
</feature>
<dbReference type="GO" id="GO:0005737">
    <property type="term" value="C:cytoplasm"/>
    <property type="evidence" value="ECO:0007669"/>
    <property type="project" value="TreeGrafter"/>
</dbReference>
<dbReference type="FunFam" id="3.40.50.150:FF:000025">
    <property type="entry name" value="N-terminal Xaa-Pro-Lys N-methyltransferase 1"/>
    <property type="match status" value="1"/>
</dbReference>
<keyword evidence="13" id="KW-1185">Reference proteome</keyword>
<dbReference type="GO" id="GO:0071885">
    <property type="term" value="F:N-terminal protein N-methyltransferase activity"/>
    <property type="evidence" value="ECO:0007669"/>
    <property type="project" value="UniProtKB-EC"/>
</dbReference>
<dbReference type="CDD" id="cd02440">
    <property type="entry name" value="AdoMet_MTases"/>
    <property type="match status" value="1"/>
</dbReference>
<comment type="catalytic activity">
    <reaction evidence="9">
        <text>N-terminal L-prolyl-L-prolyl-L-lysyl-[protein] + 2 S-adenosyl-L-methionine = N-terminal N,N-dimethyl-L-prolyl-L-prolyl-L-lysyl-[protein] + 2 S-adenosyl-L-homocysteine + 2 H(+)</text>
        <dbReference type="Rhea" id="RHEA:54736"/>
        <dbReference type="Rhea" id="RHEA-COMP:13787"/>
        <dbReference type="Rhea" id="RHEA-COMP:13974"/>
        <dbReference type="ChEBI" id="CHEBI:15378"/>
        <dbReference type="ChEBI" id="CHEBI:57856"/>
        <dbReference type="ChEBI" id="CHEBI:59789"/>
        <dbReference type="ChEBI" id="CHEBI:138059"/>
        <dbReference type="ChEBI" id="CHEBI:138318"/>
        <dbReference type="EC" id="2.1.1.244"/>
    </reaction>
</comment>
<evidence type="ECO:0000256" key="11">
    <source>
        <dbReference type="PIRSR" id="PIRSR016958-1"/>
    </source>
</evidence>
<dbReference type="PIRSF" id="PIRSF016958">
    <property type="entry name" value="DUF858_MeTrfase_lik"/>
    <property type="match status" value="1"/>
</dbReference>
<feature type="binding site" evidence="11">
    <location>
        <position position="137"/>
    </location>
    <ligand>
        <name>S-adenosyl-L-methionine</name>
        <dbReference type="ChEBI" id="CHEBI:59789"/>
    </ligand>
</feature>
<dbReference type="GO" id="GO:0032259">
    <property type="term" value="P:methylation"/>
    <property type="evidence" value="ECO:0007669"/>
    <property type="project" value="UniProtKB-KW"/>
</dbReference>